<organism evidence="7 8">
    <name type="scientific">Phycicoccus avicenniae</name>
    <dbReference type="NCBI Taxonomy" id="2828860"/>
    <lineage>
        <taxon>Bacteria</taxon>
        <taxon>Bacillati</taxon>
        <taxon>Actinomycetota</taxon>
        <taxon>Actinomycetes</taxon>
        <taxon>Micrococcales</taxon>
        <taxon>Intrasporangiaceae</taxon>
        <taxon>Phycicoccus</taxon>
    </lineage>
</organism>
<comment type="catalytic activity">
    <reaction evidence="1">
        <text>D-glucuronate = D-fructuronate</text>
        <dbReference type="Rhea" id="RHEA:13049"/>
        <dbReference type="ChEBI" id="CHEBI:58720"/>
        <dbReference type="ChEBI" id="CHEBI:59863"/>
        <dbReference type="EC" id="5.3.1.12"/>
    </reaction>
</comment>
<evidence type="ECO:0000313" key="8">
    <source>
        <dbReference type="Proteomes" id="UP000677016"/>
    </source>
</evidence>
<dbReference type="GO" id="GO:0019698">
    <property type="term" value="P:D-galacturonate catabolic process"/>
    <property type="evidence" value="ECO:0007669"/>
    <property type="project" value="TreeGrafter"/>
</dbReference>
<dbReference type="Gene3D" id="3.20.20.140">
    <property type="entry name" value="Metal-dependent hydrolases"/>
    <property type="match status" value="1"/>
</dbReference>
<dbReference type="PANTHER" id="PTHR30068:SF4">
    <property type="entry name" value="URONATE ISOMERASE"/>
    <property type="match status" value="1"/>
</dbReference>
<dbReference type="InterPro" id="IPR003766">
    <property type="entry name" value="Uronate_isomerase"/>
</dbReference>
<reference evidence="7" key="1">
    <citation type="submission" date="2021-04" db="EMBL/GenBank/DDBJ databases">
        <title>Phycicoccus avicenniae sp. nov., a novel endophytic actinomycetes isolated from branch of Avicennia mariana.</title>
        <authorList>
            <person name="Tuo L."/>
        </authorList>
    </citation>
    <scope>NUCLEOTIDE SEQUENCE</scope>
    <source>
        <strain evidence="7">BSK3Z-2</strain>
    </source>
</reference>
<dbReference type="PANTHER" id="PTHR30068">
    <property type="entry name" value="URONATE ISOMERASE"/>
    <property type="match status" value="1"/>
</dbReference>
<dbReference type="NCBIfam" id="NF002794">
    <property type="entry name" value="PRK02925.1"/>
    <property type="match status" value="1"/>
</dbReference>
<gene>
    <name evidence="7" type="primary">uxaC</name>
    <name evidence="7" type="ORF">KC207_00150</name>
</gene>
<dbReference type="EC" id="5.3.1.12" evidence="4"/>
<comment type="similarity">
    <text evidence="3">Belongs to the metallo-dependent hydrolases superfamily. Uronate isomerase family.</text>
</comment>
<dbReference type="GO" id="GO:0008880">
    <property type="term" value="F:glucuronate isomerase activity"/>
    <property type="evidence" value="ECO:0007669"/>
    <property type="project" value="UniProtKB-EC"/>
</dbReference>
<dbReference type="Proteomes" id="UP000677016">
    <property type="component" value="Unassembled WGS sequence"/>
</dbReference>
<sequence length="469" mass="51979">MRLLDDPNRLLPADPATRRVAAALHDTVRDHPIVSPHGHVDPRLVLDDLPFPDPAHLLIVPDHYVLRMLHANGVPLDRLGRGEPVDPREIWREFASRWHLFAGTPVRAWLEETFRSVFGLTEHPDTANADEQYDAVQAWIDAPGSRPRALVESFDIEVLATTDDPVDDLAAHQALRDDPTFSRHVLPTFRPDRFLDPSAPVWRTAVTELEDAGGVDCGTAAGLIRALEARREHFRACGATATDTSTIDPWTVRLEPSELERVHRDALAGTVSPDDAAAYRAHMLWELARMSSEDGLVMQLHPGVVRNHHGGTLARYGADTGHDIPTATTFTQPLRQMLEDFGTHPAFRLVLFTVDETTFSREIAPLAGFYPSVYAGAPWWFLDSPNGIRRFREAVTDSAGFYKTSGFIDDTRAFLSIPARHDVSRRTDAGWLAELVVTGRLGTEEATRIATDLVGVIPRTAFRLPGAPA</sequence>
<keyword evidence="6 7" id="KW-0413">Isomerase</keyword>
<dbReference type="AlphaFoldDB" id="A0A941D6J0"/>
<accession>A0A941D6J0</accession>
<dbReference type="SUPFAM" id="SSF51556">
    <property type="entry name" value="Metallo-dependent hydrolases"/>
    <property type="match status" value="1"/>
</dbReference>
<dbReference type="EMBL" id="JAGSNF010000001">
    <property type="protein sequence ID" value="MBR7741705.1"/>
    <property type="molecule type" value="Genomic_DNA"/>
</dbReference>
<dbReference type="Gene3D" id="1.10.2020.10">
    <property type="entry name" value="uronate isomerase, domain 2, chain A"/>
    <property type="match status" value="1"/>
</dbReference>
<proteinExistence type="inferred from homology"/>
<keyword evidence="8" id="KW-1185">Reference proteome</keyword>
<evidence type="ECO:0000313" key="7">
    <source>
        <dbReference type="EMBL" id="MBR7741705.1"/>
    </source>
</evidence>
<evidence type="ECO:0000256" key="3">
    <source>
        <dbReference type="ARBA" id="ARBA00008397"/>
    </source>
</evidence>
<evidence type="ECO:0000256" key="1">
    <source>
        <dbReference type="ARBA" id="ARBA00001165"/>
    </source>
</evidence>
<dbReference type="RefSeq" id="WP_211600794.1">
    <property type="nucleotide sequence ID" value="NZ_JAGSNF010000001.1"/>
</dbReference>
<evidence type="ECO:0000256" key="5">
    <source>
        <dbReference type="ARBA" id="ARBA00020555"/>
    </source>
</evidence>
<comment type="caution">
    <text evidence="7">The sequence shown here is derived from an EMBL/GenBank/DDBJ whole genome shotgun (WGS) entry which is preliminary data.</text>
</comment>
<dbReference type="InterPro" id="IPR032466">
    <property type="entry name" value="Metal_Hydrolase"/>
</dbReference>
<evidence type="ECO:0000256" key="6">
    <source>
        <dbReference type="ARBA" id="ARBA00023235"/>
    </source>
</evidence>
<evidence type="ECO:0000256" key="2">
    <source>
        <dbReference type="ARBA" id="ARBA00004892"/>
    </source>
</evidence>
<evidence type="ECO:0000256" key="4">
    <source>
        <dbReference type="ARBA" id="ARBA00012546"/>
    </source>
</evidence>
<name>A0A941D6J0_9MICO</name>
<dbReference type="GO" id="GO:0042840">
    <property type="term" value="P:D-glucuronate catabolic process"/>
    <property type="evidence" value="ECO:0007669"/>
    <property type="project" value="TreeGrafter"/>
</dbReference>
<comment type="pathway">
    <text evidence="2">Carbohydrate metabolism; pentose and glucuronate interconversion.</text>
</comment>
<dbReference type="Pfam" id="PF02614">
    <property type="entry name" value="UxaC"/>
    <property type="match status" value="1"/>
</dbReference>
<protein>
    <recommendedName>
        <fullName evidence="5">Uronate isomerase</fullName>
        <ecNumber evidence="4">5.3.1.12</ecNumber>
    </recommendedName>
</protein>